<name>A0ABW5NH16_9SPHI</name>
<comment type="caution">
    <text evidence="2">The sequence shown here is derived from an EMBL/GenBank/DDBJ whole genome shotgun (WGS) entry which is preliminary data.</text>
</comment>
<feature type="chain" id="PRO_5047266664" evidence="1">
    <location>
        <begin position="27"/>
        <end position="178"/>
    </location>
</feature>
<dbReference type="Proteomes" id="UP001597393">
    <property type="component" value="Unassembled WGS sequence"/>
</dbReference>
<gene>
    <name evidence="2" type="ORF">ACFSQ3_04770</name>
</gene>
<accession>A0ABW5NH16</accession>
<evidence type="ECO:0000313" key="2">
    <source>
        <dbReference type="EMBL" id="MFD2598257.1"/>
    </source>
</evidence>
<protein>
    <submittedName>
        <fullName evidence="2">DUF1573 domain-containing protein</fullName>
    </submittedName>
</protein>
<dbReference type="RefSeq" id="WP_380868009.1">
    <property type="nucleotide sequence ID" value="NZ_JBHUMA010000004.1"/>
</dbReference>
<proteinExistence type="predicted"/>
<evidence type="ECO:0000313" key="3">
    <source>
        <dbReference type="Proteomes" id="UP001597393"/>
    </source>
</evidence>
<keyword evidence="1" id="KW-0732">Signal</keyword>
<evidence type="ECO:0000256" key="1">
    <source>
        <dbReference type="SAM" id="SignalP"/>
    </source>
</evidence>
<feature type="signal peptide" evidence="1">
    <location>
        <begin position="1"/>
        <end position="26"/>
    </location>
</feature>
<reference evidence="3" key="1">
    <citation type="journal article" date="2019" name="Int. J. Syst. Evol. Microbiol.">
        <title>The Global Catalogue of Microorganisms (GCM) 10K type strain sequencing project: providing services to taxonomists for standard genome sequencing and annotation.</title>
        <authorList>
            <consortium name="The Broad Institute Genomics Platform"/>
            <consortium name="The Broad Institute Genome Sequencing Center for Infectious Disease"/>
            <person name="Wu L."/>
            <person name="Ma J."/>
        </authorList>
    </citation>
    <scope>NUCLEOTIDE SEQUENCE [LARGE SCALE GENOMIC DNA]</scope>
    <source>
        <strain evidence="3">KCTC 42248</strain>
    </source>
</reference>
<dbReference type="Pfam" id="PF07610">
    <property type="entry name" value="DUF1573"/>
    <property type="match status" value="1"/>
</dbReference>
<keyword evidence="3" id="KW-1185">Reference proteome</keyword>
<dbReference type="InterPro" id="IPR011467">
    <property type="entry name" value="DUF1573"/>
</dbReference>
<organism evidence="2 3">
    <name type="scientific">Sphingobacterium corticis</name>
    <dbReference type="NCBI Taxonomy" id="1812823"/>
    <lineage>
        <taxon>Bacteria</taxon>
        <taxon>Pseudomonadati</taxon>
        <taxon>Bacteroidota</taxon>
        <taxon>Sphingobacteriia</taxon>
        <taxon>Sphingobacteriales</taxon>
        <taxon>Sphingobacteriaceae</taxon>
        <taxon>Sphingobacterium</taxon>
    </lineage>
</organism>
<sequence>MMNINRFKLGYMIASIVLLASCMNIAEKKTTAQIMDNDRHYFPILAGQKKQISFQIKNTGENPLLVTDIIPSCGCLEINGGDKLFSIPPGKERALSLTYNSAKNIGYVKHYITLYGNFAKESEELIFDIHVVPDNHYTKDYEELYQAQAKKTSGVRRLVDGDDNDRGYYVDNNELADP</sequence>
<dbReference type="PROSITE" id="PS51257">
    <property type="entry name" value="PROKAR_LIPOPROTEIN"/>
    <property type="match status" value="1"/>
</dbReference>
<dbReference type="Gene3D" id="2.60.40.10">
    <property type="entry name" value="Immunoglobulins"/>
    <property type="match status" value="1"/>
</dbReference>
<dbReference type="InterPro" id="IPR013783">
    <property type="entry name" value="Ig-like_fold"/>
</dbReference>
<dbReference type="EMBL" id="JBHUMA010000004">
    <property type="protein sequence ID" value="MFD2598257.1"/>
    <property type="molecule type" value="Genomic_DNA"/>
</dbReference>